<feature type="domain" description="Signal transduction histidine kinase internal region" evidence="2">
    <location>
        <begin position="408"/>
        <end position="486"/>
    </location>
</feature>
<feature type="transmembrane region" description="Helical" evidence="1">
    <location>
        <begin position="373"/>
        <end position="392"/>
    </location>
</feature>
<dbReference type="SUPFAM" id="SSF81901">
    <property type="entry name" value="HCP-like"/>
    <property type="match status" value="1"/>
</dbReference>
<dbReference type="PANTHER" id="PTHR34220:SF7">
    <property type="entry name" value="SENSOR HISTIDINE KINASE YPDA"/>
    <property type="match status" value="1"/>
</dbReference>
<organism evidence="3 4">
    <name type="scientific">Niastella populi</name>
    <dbReference type="NCBI Taxonomy" id="550983"/>
    <lineage>
        <taxon>Bacteria</taxon>
        <taxon>Pseudomonadati</taxon>
        <taxon>Bacteroidota</taxon>
        <taxon>Chitinophagia</taxon>
        <taxon>Chitinophagales</taxon>
        <taxon>Chitinophagaceae</taxon>
        <taxon>Niastella</taxon>
    </lineage>
</organism>
<accession>A0A1V9FVC2</accession>
<keyword evidence="1" id="KW-1133">Transmembrane helix</keyword>
<dbReference type="EMBL" id="LWBP01000123">
    <property type="protein sequence ID" value="OQP62271.1"/>
    <property type="molecule type" value="Genomic_DNA"/>
</dbReference>
<dbReference type="STRING" id="550983.A4R26_18545"/>
<dbReference type="InterPro" id="IPR010559">
    <property type="entry name" value="Sig_transdc_His_kin_internal"/>
</dbReference>
<dbReference type="GO" id="GO:0016020">
    <property type="term" value="C:membrane"/>
    <property type="evidence" value="ECO:0007669"/>
    <property type="project" value="InterPro"/>
</dbReference>
<keyword evidence="4" id="KW-1185">Reference proteome</keyword>
<evidence type="ECO:0000313" key="3">
    <source>
        <dbReference type="EMBL" id="OQP62271.1"/>
    </source>
</evidence>
<dbReference type="InterPro" id="IPR050640">
    <property type="entry name" value="Bact_2-comp_sensor_kinase"/>
</dbReference>
<keyword evidence="1" id="KW-0812">Transmembrane</keyword>
<dbReference type="SUPFAM" id="SSF55874">
    <property type="entry name" value="ATPase domain of HSP90 chaperone/DNA topoisomerase II/histidine kinase"/>
    <property type="match status" value="1"/>
</dbReference>
<dbReference type="PANTHER" id="PTHR34220">
    <property type="entry name" value="SENSOR HISTIDINE KINASE YPDA"/>
    <property type="match status" value="1"/>
</dbReference>
<name>A0A1V9FVC2_9BACT</name>
<comment type="caution">
    <text evidence="3">The sequence shown here is derived from an EMBL/GenBank/DDBJ whole genome shotgun (WGS) entry which is preliminary data.</text>
</comment>
<gene>
    <name evidence="3" type="ORF">A4R26_18545</name>
</gene>
<dbReference type="InterPro" id="IPR036890">
    <property type="entry name" value="HATPase_C_sf"/>
</dbReference>
<keyword evidence="1" id="KW-0472">Membrane</keyword>
<dbReference type="Gene3D" id="1.25.40.10">
    <property type="entry name" value="Tetratricopeptide repeat domain"/>
    <property type="match status" value="1"/>
</dbReference>
<dbReference type="Proteomes" id="UP000192276">
    <property type="component" value="Unassembled WGS sequence"/>
</dbReference>
<sequence>MCMACNFSGKKEQQPAPGSLVSFFKDQVNPLLHNLETTAAKRRLDSILPVITKRDNYVEMCSWLRCMAVAFQLENKLDTARLYVNRALQLAIEKDTTGRQILAGKIQTAAILGDCKSLDSALRYAREAYSLAKKIDTPGLPFICMKLYDIYEKIGDLPMQKKYLFEGFSRSTSPKHKTVFATNISSWYDRMNQVDSALIFFQALMRDSSFSNPYYDAVRYENLGALLSKKGALKEGLQYQLKGMHISRELNELNAQSYYNIAATYRKLGEYKKDEYMLDTALLFVLQEKNHALQKRIWKAKAENLTLQKLPWQANAAMDSAFAYYQKEVDYSIVAQARELEAKYNLLEKDNQIKSLALSHQASEQKRERQRNTIVRIISGVAILGTFFVWRWRRKQFKRDIREESLRQQLLRGQIESHFLYSSVNGIQRFIRKGDTEGAAEFVRRLTRLFRLSLENARQPFVSLKNELDALANYLMLQQSLFDDQFDYHIEVEGIADQERILIPPMLLQPFTENAILHGFNGQKEKGQINISIKKDHKALHCVIEDNGRGFQGEEGHEQKRPLSAIINRERLEILSRQTKTPAQLTIIDKKATTGEAGVRVELVFPYQTAH</sequence>
<dbReference type="Gene3D" id="3.30.565.10">
    <property type="entry name" value="Histidine kinase-like ATPase, C-terminal domain"/>
    <property type="match status" value="1"/>
</dbReference>
<reference evidence="4" key="1">
    <citation type="submission" date="2016-04" db="EMBL/GenBank/DDBJ databases">
        <authorList>
            <person name="Chen L."/>
            <person name="Zhuang W."/>
            <person name="Wang G."/>
        </authorList>
    </citation>
    <scope>NUCLEOTIDE SEQUENCE [LARGE SCALE GENOMIC DNA]</scope>
    <source>
        <strain evidence="4">208</strain>
    </source>
</reference>
<protein>
    <recommendedName>
        <fullName evidence="2">Signal transduction histidine kinase internal region domain-containing protein</fullName>
    </recommendedName>
</protein>
<dbReference type="GO" id="GO:0000155">
    <property type="term" value="F:phosphorelay sensor kinase activity"/>
    <property type="evidence" value="ECO:0007669"/>
    <property type="project" value="InterPro"/>
</dbReference>
<evidence type="ECO:0000259" key="2">
    <source>
        <dbReference type="Pfam" id="PF06580"/>
    </source>
</evidence>
<evidence type="ECO:0000256" key="1">
    <source>
        <dbReference type="SAM" id="Phobius"/>
    </source>
</evidence>
<dbReference type="InterPro" id="IPR011990">
    <property type="entry name" value="TPR-like_helical_dom_sf"/>
</dbReference>
<dbReference type="Pfam" id="PF06580">
    <property type="entry name" value="His_kinase"/>
    <property type="match status" value="1"/>
</dbReference>
<dbReference type="AlphaFoldDB" id="A0A1V9FVC2"/>
<proteinExistence type="predicted"/>
<evidence type="ECO:0000313" key="4">
    <source>
        <dbReference type="Proteomes" id="UP000192276"/>
    </source>
</evidence>